<feature type="transmembrane region" description="Helical" evidence="1">
    <location>
        <begin position="83"/>
        <end position="101"/>
    </location>
</feature>
<dbReference type="Proteomes" id="UP001500665">
    <property type="component" value="Unassembled WGS sequence"/>
</dbReference>
<evidence type="ECO:0000313" key="3">
    <source>
        <dbReference type="Proteomes" id="UP001500665"/>
    </source>
</evidence>
<evidence type="ECO:0000256" key="1">
    <source>
        <dbReference type="SAM" id="Phobius"/>
    </source>
</evidence>
<feature type="transmembrane region" description="Helical" evidence="1">
    <location>
        <begin position="500"/>
        <end position="523"/>
    </location>
</feature>
<feature type="transmembrane region" description="Helical" evidence="1">
    <location>
        <begin position="235"/>
        <end position="257"/>
    </location>
</feature>
<feature type="transmembrane region" description="Helical" evidence="1">
    <location>
        <begin position="191"/>
        <end position="215"/>
    </location>
</feature>
<feature type="transmembrane region" description="Helical" evidence="1">
    <location>
        <begin position="341"/>
        <end position="363"/>
    </location>
</feature>
<keyword evidence="1" id="KW-1133">Transmembrane helix</keyword>
<evidence type="ECO:0000313" key="2">
    <source>
        <dbReference type="EMBL" id="GAA0956772.1"/>
    </source>
</evidence>
<sequence length="531" mass="54348">MSALTGTRGLVRLALRRDRVRLPLWVLWLGLIPPSFVSATERLYPTAAEQLQYARTTGNNPTFLALYGPIHDPGLGGIVVQRAGLLSVVIALISALTVIRHTRTEEEAGRRELLGASGTGRAAPLAAALLVAMSACLVSGALVAAGMIGQGMPAAGSVAFGLQLVIGGWVFAAVAGLAAQLTVGSAAARGLSLAVLGAAFLTRMAADAVGGLSWLGWASPLAWAQRLRPYAGERWWPLALAVAAVVALTWAAGRIAARRDLGAGMLPERLGPADAAPRLAGPFSLAWRLHRRALYGWLAGFTALGAVYGGLAGGVQDMIGDNPGLREVFTRLGGASGLLDAYFASVMGILGLIAAAYAVSAALRLRSEEAALHIEPLLATPAGRLRWAASHLAVAAAGSAALLAAGGLATALVHGLVDDRLRADLPKVLGAAMVQLPAVWLIAAICVALFGLLPHLTALSWSAVAAAGLVMAFGAGLDLSRPVRNLSPFTHVPQIGSADFTPAPLIALLTAAAALAALGLAGFRRRDLALG</sequence>
<protein>
    <submittedName>
        <fullName evidence="2">Exporter of polyketide antibiotics</fullName>
    </submittedName>
</protein>
<organism evidence="2 3">
    <name type="scientific">Actinocorallia libanotica</name>
    <dbReference type="NCBI Taxonomy" id="46162"/>
    <lineage>
        <taxon>Bacteria</taxon>
        <taxon>Bacillati</taxon>
        <taxon>Actinomycetota</taxon>
        <taxon>Actinomycetes</taxon>
        <taxon>Streptosporangiales</taxon>
        <taxon>Thermomonosporaceae</taxon>
        <taxon>Actinocorallia</taxon>
    </lineage>
</organism>
<keyword evidence="1" id="KW-0812">Transmembrane</keyword>
<proteinExistence type="predicted"/>
<name>A0ABN1RGG3_9ACTN</name>
<dbReference type="RefSeq" id="WP_344242697.1">
    <property type="nucleotide sequence ID" value="NZ_BAAAHH010000018.1"/>
</dbReference>
<feature type="transmembrane region" description="Helical" evidence="1">
    <location>
        <begin position="294"/>
        <end position="315"/>
    </location>
</feature>
<feature type="transmembrane region" description="Helical" evidence="1">
    <location>
        <begin position="122"/>
        <end position="148"/>
    </location>
</feature>
<feature type="transmembrane region" description="Helical" evidence="1">
    <location>
        <begin position="154"/>
        <end position="179"/>
    </location>
</feature>
<keyword evidence="3" id="KW-1185">Reference proteome</keyword>
<gene>
    <name evidence="2" type="ORF">GCM10009550_43160</name>
</gene>
<keyword evidence="1" id="KW-0472">Membrane</keyword>
<comment type="caution">
    <text evidence="2">The sequence shown here is derived from an EMBL/GenBank/DDBJ whole genome shotgun (WGS) entry which is preliminary data.</text>
</comment>
<reference evidence="2 3" key="1">
    <citation type="journal article" date="2019" name="Int. J. Syst. Evol. Microbiol.">
        <title>The Global Catalogue of Microorganisms (GCM) 10K type strain sequencing project: providing services to taxonomists for standard genome sequencing and annotation.</title>
        <authorList>
            <consortium name="The Broad Institute Genomics Platform"/>
            <consortium name="The Broad Institute Genome Sequencing Center for Infectious Disease"/>
            <person name="Wu L."/>
            <person name="Ma J."/>
        </authorList>
    </citation>
    <scope>NUCLEOTIDE SEQUENCE [LARGE SCALE GENOMIC DNA]</scope>
    <source>
        <strain evidence="2 3">JCM 10696</strain>
    </source>
</reference>
<feature type="transmembrane region" description="Helical" evidence="1">
    <location>
        <begin position="429"/>
        <end position="452"/>
    </location>
</feature>
<feature type="transmembrane region" description="Helical" evidence="1">
    <location>
        <begin position="459"/>
        <end position="480"/>
    </location>
</feature>
<dbReference type="EMBL" id="BAAAHH010000018">
    <property type="protein sequence ID" value="GAA0956772.1"/>
    <property type="molecule type" value="Genomic_DNA"/>
</dbReference>
<accession>A0ABN1RGG3</accession>
<feature type="transmembrane region" description="Helical" evidence="1">
    <location>
        <begin position="392"/>
        <end position="417"/>
    </location>
</feature>